<feature type="domain" description="AMP-dependent synthetase/ligase" evidence="3">
    <location>
        <begin position="13"/>
        <end position="386"/>
    </location>
</feature>
<dbReference type="EMBL" id="LNQP01000045">
    <property type="protein sequence ID" value="KSU87411.1"/>
    <property type="molecule type" value="Genomic_DNA"/>
</dbReference>
<dbReference type="Proteomes" id="UP000053681">
    <property type="component" value="Unassembled WGS sequence"/>
</dbReference>
<proteinExistence type="inferred from homology"/>
<evidence type="ECO:0000259" key="4">
    <source>
        <dbReference type="Pfam" id="PF13193"/>
    </source>
</evidence>
<dbReference type="AlphaFoldDB" id="A0A0V8JK46"/>
<organism evidence="5 6">
    <name type="scientific">Priestia veravalensis</name>
    <dbReference type="NCBI Taxonomy" id="1414648"/>
    <lineage>
        <taxon>Bacteria</taxon>
        <taxon>Bacillati</taxon>
        <taxon>Bacillota</taxon>
        <taxon>Bacilli</taxon>
        <taxon>Bacillales</taxon>
        <taxon>Bacillaceae</taxon>
        <taxon>Priestia</taxon>
    </lineage>
</organism>
<dbReference type="Gene3D" id="2.30.38.10">
    <property type="entry name" value="Luciferase, Domain 3"/>
    <property type="match status" value="1"/>
</dbReference>
<dbReference type="GO" id="GO:0031956">
    <property type="term" value="F:medium-chain fatty acid-CoA ligase activity"/>
    <property type="evidence" value="ECO:0007669"/>
    <property type="project" value="TreeGrafter"/>
</dbReference>
<comment type="similarity">
    <text evidence="1">Belongs to the ATP-dependent AMP-binding enzyme family.</text>
</comment>
<dbReference type="InterPro" id="IPR000873">
    <property type="entry name" value="AMP-dep_synth/lig_dom"/>
</dbReference>
<dbReference type="GO" id="GO:0006631">
    <property type="term" value="P:fatty acid metabolic process"/>
    <property type="evidence" value="ECO:0007669"/>
    <property type="project" value="TreeGrafter"/>
</dbReference>
<evidence type="ECO:0000259" key="3">
    <source>
        <dbReference type="Pfam" id="PF00501"/>
    </source>
</evidence>
<dbReference type="InterPro" id="IPR020845">
    <property type="entry name" value="AMP-binding_CS"/>
</dbReference>
<gene>
    <name evidence="5" type="ORF">AS180_13520</name>
</gene>
<dbReference type="PANTHER" id="PTHR43201">
    <property type="entry name" value="ACYL-COA SYNTHETASE"/>
    <property type="match status" value="1"/>
</dbReference>
<keyword evidence="6" id="KW-1185">Reference proteome</keyword>
<dbReference type="RefSeq" id="WP_062686935.1">
    <property type="nucleotide sequence ID" value="NZ_KQ758660.1"/>
</dbReference>
<dbReference type="FunFam" id="3.30.300.30:FF:000008">
    <property type="entry name" value="2,3-dihydroxybenzoate-AMP ligase"/>
    <property type="match status" value="1"/>
</dbReference>
<feature type="domain" description="AMP-binding enzyme C-terminal" evidence="4">
    <location>
        <begin position="437"/>
        <end position="512"/>
    </location>
</feature>
<dbReference type="InterPro" id="IPR045851">
    <property type="entry name" value="AMP-bd_C_sf"/>
</dbReference>
<evidence type="ECO:0000313" key="5">
    <source>
        <dbReference type="EMBL" id="KSU87411.1"/>
    </source>
</evidence>
<protein>
    <submittedName>
        <fullName evidence="5">AMP-binding protein</fullName>
    </submittedName>
</protein>
<dbReference type="SUPFAM" id="SSF56801">
    <property type="entry name" value="Acetyl-CoA synthetase-like"/>
    <property type="match status" value="1"/>
</dbReference>
<dbReference type="Pfam" id="PF13193">
    <property type="entry name" value="AMP-binding_C"/>
    <property type="match status" value="1"/>
</dbReference>
<dbReference type="PANTHER" id="PTHR43201:SF5">
    <property type="entry name" value="MEDIUM-CHAIN ACYL-COA LIGASE ACSF2, MITOCHONDRIAL"/>
    <property type="match status" value="1"/>
</dbReference>
<dbReference type="Pfam" id="PF00501">
    <property type="entry name" value="AMP-binding"/>
    <property type="match status" value="1"/>
</dbReference>
<dbReference type="PROSITE" id="PS00455">
    <property type="entry name" value="AMP_BINDING"/>
    <property type="match status" value="1"/>
</dbReference>
<evidence type="ECO:0000313" key="6">
    <source>
        <dbReference type="Proteomes" id="UP000053681"/>
    </source>
</evidence>
<dbReference type="InterPro" id="IPR025110">
    <property type="entry name" value="AMP-bd_C"/>
</dbReference>
<comment type="caution">
    <text evidence="5">The sequence shown here is derived from an EMBL/GenBank/DDBJ whole genome shotgun (WGS) entry which is preliminary data.</text>
</comment>
<dbReference type="Gene3D" id="3.40.50.980">
    <property type="match status" value="2"/>
</dbReference>
<evidence type="ECO:0000256" key="1">
    <source>
        <dbReference type="ARBA" id="ARBA00006432"/>
    </source>
</evidence>
<sequence length="526" mass="58820">MLKNLTIGQLLKETSTAFKNHPATIYSQENIHYTYNELYNETGKVAKALLGLGIKKGDHIAVWSTNRLEWILLQLASARIGAVLVTVNTSYQEAEVEYLLNHSDTTALFYIDSFKTTSYSSIIASIVHKLPRLQHLISIDNKNQKMNWNQFLLYSMNISDEALTLAEQNVYPEEVINMQYTSGTTGFPKGVMLSHNNIVNNALLVANAMKLSHQDKLCIPVPFFHCFGCVMGLLASVCVGATMVPIVEFNPTVVLETVEKEKCTALHGVPTMFIAELNLPNFHDYDLSSLRTGIMAGSNCPTEVMKRVMNDMGINEITIAYGQTESSPVITQTTTTDSLERRVTTVGKSHPHVQVKIIDPINGHVLPIGVQGELCAKGYLIMKGYYKMPEETARAIDSDGWLHTGDLAVIDNEGYIKITGRLKDMIIRGGENIYPREIEEFLYLHPKIEDIQVIGVPDKHYGETVVACIKLKPGVEATASEIKEYCKNKLSHFKIPESIYFVEAFPMTASGKIQKYKLREQLQNFS</sequence>
<dbReference type="Gene3D" id="3.30.300.30">
    <property type="match status" value="1"/>
</dbReference>
<evidence type="ECO:0000256" key="2">
    <source>
        <dbReference type="ARBA" id="ARBA00022598"/>
    </source>
</evidence>
<dbReference type="FunFam" id="3.40.50.12780:FF:000003">
    <property type="entry name" value="Long-chain-fatty-acid--CoA ligase FadD"/>
    <property type="match status" value="1"/>
</dbReference>
<keyword evidence="2" id="KW-0436">Ligase</keyword>
<dbReference type="CDD" id="cd05917">
    <property type="entry name" value="FACL_like_2"/>
    <property type="match status" value="1"/>
</dbReference>
<name>A0A0V8JK46_9BACI</name>
<reference evidence="5 6" key="1">
    <citation type="submission" date="2015-11" db="EMBL/GenBank/DDBJ databases">
        <title>Bacillus caseinolyticus sp nov.</title>
        <authorList>
            <person name="Dastager S.G."/>
            <person name="Mawlankar R."/>
        </authorList>
    </citation>
    <scope>NUCLEOTIDE SEQUENCE [LARGE SCALE GENOMIC DNA]</scope>
    <source>
        <strain evidence="5 6">SGD-V-76</strain>
    </source>
</reference>
<accession>A0A0V8JK46</accession>